<evidence type="ECO:0000313" key="4">
    <source>
        <dbReference type="Proteomes" id="UP001527099"/>
    </source>
</evidence>
<dbReference type="RefSeq" id="WP_268616758.1">
    <property type="nucleotide sequence ID" value="NZ_JAMDMX010000070.1"/>
</dbReference>
<keyword evidence="4" id="KW-1185">Reference proteome</keyword>
<protein>
    <submittedName>
        <fullName evidence="3">Cyclophilin-like fold protein</fullName>
    </submittedName>
</protein>
<dbReference type="Proteomes" id="UP001527099">
    <property type="component" value="Unassembled WGS sequence"/>
</dbReference>
<dbReference type="Gene3D" id="2.40.100.20">
    <property type="match status" value="1"/>
</dbReference>
<evidence type="ECO:0000313" key="3">
    <source>
        <dbReference type="EMBL" id="MCY9695439.1"/>
    </source>
</evidence>
<proteinExistence type="predicted"/>
<sequence length="188" mass="20808">MNKSILIALVTAFSLAACGGKEESKFLKDDNAKNNSATSLADTTKSTNNQAAQPSTSSTIDKPSSKDVRIKLTFDNEEFIVKMYDNPTSRDFLTRLPLTLTFKEFGGFEKLSILDKELSTENAPSGSDPEVGDFGYYAPWKDVNMYYKDWSHSSGLVKLGKIESGIEVFSKKLQDMNGDFAVTIQQMN</sequence>
<dbReference type="Pfam" id="PF18050">
    <property type="entry name" value="Cyclophil_like2"/>
    <property type="match status" value="1"/>
</dbReference>
<organism evidence="3 4">
    <name type="scientific">Paenibacillus alginolyticus</name>
    <dbReference type="NCBI Taxonomy" id="59839"/>
    <lineage>
        <taxon>Bacteria</taxon>
        <taxon>Bacillati</taxon>
        <taxon>Bacillota</taxon>
        <taxon>Bacilli</taxon>
        <taxon>Bacillales</taxon>
        <taxon>Paenibacillaceae</taxon>
        <taxon>Paenibacillus</taxon>
    </lineage>
</organism>
<gene>
    <name evidence="3" type="ORF">M5X19_21400</name>
</gene>
<dbReference type="InterPro" id="IPR041183">
    <property type="entry name" value="Cyclophilin-like"/>
</dbReference>
<dbReference type="EMBL" id="JAMDMX010000070">
    <property type="protein sequence ID" value="MCY9695439.1"/>
    <property type="molecule type" value="Genomic_DNA"/>
</dbReference>
<reference evidence="3 4" key="1">
    <citation type="submission" date="2022-05" db="EMBL/GenBank/DDBJ databases">
        <title>Genome Sequencing of Bee-Associated Microbes.</title>
        <authorList>
            <person name="Dunlap C."/>
        </authorList>
    </citation>
    <scope>NUCLEOTIDE SEQUENCE [LARGE SCALE GENOMIC DNA]</scope>
    <source>
        <strain evidence="3 4">NRRL B-14421</strain>
    </source>
</reference>
<feature type="compositionally biased region" description="Polar residues" evidence="1">
    <location>
        <begin position="33"/>
        <end position="62"/>
    </location>
</feature>
<feature type="region of interest" description="Disordered" evidence="1">
    <location>
        <begin position="29"/>
        <end position="64"/>
    </location>
</feature>
<name>A0ABT4GH90_9BACL</name>
<dbReference type="SUPFAM" id="SSF50891">
    <property type="entry name" value="Cyclophilin-like"/>
    <property type="match status" value="1"/>
</dbReference>
<dbReference type="PROSITE" id="PS51257">
    <property type="entry name" value="PROKAR_LIPOPROTEIN"/>
    <property type="match status" value="1"/>
</dbReference>
<comment type="caution">
    <text evidence="3">The sequence shown here is derived from an EMBL/GenBank/DDBJ whole genome shotgun (WGS) entry which is preliminary data.</text>
</comment>
<accession>A0ABT4GH90</accession>
<feature type="domain" description="Cyclophilin-like" evidence="2">
    <location>
        <begin position="72"/>
        <end position="185"/>
    </location>
</feature>
<dbReference type="InterPro" id="IPR029000">
    <property type="entry name" value="Cyclophilin-like_dom_sf"/>
</dbReference>
<evidence type="ECO:0000256" key="1">
    <source>
        <dbReference type="SAM" id="MobiDB-lite"/>
    </source>
</evidence>
<evidence type="ECO:0000259" key="2">
    <source>
        <dbReference type="Pfam" id="PF18050"/>
    </source>
</evidence>